<gene>
    <name evidence="2" type="ORF">ASIM_LOCUS17354</name>
</gene>
<evidence type="ECO:0000313" key="2">
    <source>
        <dbReference type="EMBL" id="VDK60183.1"/>
    </source>
</evidence>
<protein>
    <submittedName>
        <fullName evidence="2">Uncharacterized protein</fullName>
    </submittedName>
</protein>
<proteinExistence type="predicted"/>
<feature type="transmembrane region" description="Helical" evidence="1">
    <location>
        <begin position="70"/>
        <end position="88"/>
    </location>
</feature>
<keyword evidence="1" id="KW-1133">Transmembrane helix</keyword>
<dbReference type="AlphaFoldDB" id="A0A3P6RVC1"/>
<keyword evidence="1" id="KW-0472">Membrane</keyword>
<dbReference type="InterPro" id="IPR029675">
    <property type="entry name" value="PGAP4"/>
</dbReference>
<dbReference type="GO" id="GO:0016757">
    <property type="term" value="F:glycosyltransferase activity"/>
    <property type="evidence" value="ECO:0007669"/>
    <property type="project" value="InterPro"/>
</dbReference>
<dbReference type="PANTHER" id="PTHR31410:SF1">
    <property type="entry name" value="POST-GPI ATTACHMENT TO PROTEINS FACTOR 4"/>
    <property type="match status" value="1"/>
</dbReference>
<evidence type="ECO:0000256" key="1">
    <source>
        <dbReference type="SAM" id="Phobius"/>
    </source>
</evidence>
<sequence>MIEDDAIPVPHFMPLLNSVVQQMDSNPQIDFVKLYHPRYLRKIPYYFQISLTCLAISVLLTEIIWRQIRWLPLIVTFTFLIYHIHIHYNYQIRSPTNTQIHFCNLQIFADLRYALTSSSAYLTVAESCCTPAVIYRTDSINRMLSYFVDSTSDSEPVFMIDNHTVIGRKSSEIRAPFKWLKADNNGTQLNIGGRLKHPKWPSSFAKDDQLDGSPFVSRQTDTNLVIHIGYISAIRGKLVILDVIRELERRAEHVFPF</sequence>
<dbReference type="Proteomes" id="UP000267096">
    <property type="component" value="Unassembled WGS sequence"/>
</dbReference>
<name>A0A3P6RVC1_ANISI</name>
<reference evidence="2 3" key="1">
    <citation type="submission" date="2018-11" db="EMBL/GenBank/DDBJ databases">
        <authorList>
            <consortium name="Pathogen Informatics"/>
        </authorList>
    </citation>
    <scope>NUCLEOTIDE SEQUENCE [LARGE SCALE GENOMIC DNA]</scope>
</reference>
<dbReference type="OrthoDB" id="2016523at2759"/>
<evidence type="ECO:0000313" key="3">
    <source>
        <dbReference type="Proteomes" id="UP000267096"/>
    </source>
</evidence>
<dbReference type="EMBL" id="UYRR01034031">
    <property type="protein sequence ID" value="VDK60183.1"/>
    <property type="molecule type" value="Genomic_DNA"/>
</dbReference>
<keyword evidence="1" id="KW-0812">Transmembrane</keyword>
<dbReference type="GO" id="GO:0000139">
    <property type="term" value="C:Golgi membrane"/>
    <property type="evidence" value="ECO:0007669"/>
    <property type="project" value="InterPro"/>
</dbReference>
<organism evidence="2 3">
    <name type="scientific">Anisakis simplex</name>
    <name type="common">Herring worm</name>
    <dbReference type="NCBI Taxonomy" id="6269"/>
    <lineage>
        <taxon>Eukaryota</taxon>
        <taxon>Metazoa</taxon>
        <taxon>Ecdysozoa</taxon>
        <taxon>Nematoda</taxon>
        <taxon>Chromadorea</taxon>
        <taxon>Rhabditida</taxon>
        <taxon>Spirurina</taxon>
        <taxon>Ascaridomorpha</taxon>
        <taxon>Ascaridoidea</taxon>
        <taxon>Anisakidae</taxon>
        <taxon>Anisakis</taxon>
        <taxon>Anisakis simplex complex</taxon>
    </lineage>
</organism>
<keyword evidence="3" id="KW-1185">Reference proteome</keyword>
<dbReference type="GO" id="GO:0006506">
    <property type="term" value="P:GPI anchor biosynthetic process"/>
    <property type="evidence" value="ECO:0007669"/>
    <property type="project" value="InterPro"/>
</dbReference>
<dbReference type="PANTHER" id="PTHR31410">
    <property type="entry name" value="TRANSMEMBRANE PROTEIN 246"/>
    <property type="match status" value="1"/>
</dbReference>
<feature type="transmembrane region" description="Helical" evidence="1">
    <location>
        <begin position="45"/>
        <end position="65"/>
    </location>
</feature>
<accession>A0A3P6RVC1</accession>